<proteinExistence type="predicted"/>
<keyword evidence="4" id="KW-1185">Reference proteome</keyword>
<feature type="region of interest" description="Disordered" evidence="2">
    <location>
        <begin position="152"/>
        <end position="177"/>
    </location>
</feature>
<gene>
    <name evidence="3" type="ORF">Pmani_002759</name>
</gene>
<comment type="caution">
    <text evidence="3">The sequence shown here is derived from an EMBL/GenBank/DDBJ whole genome shotgun (WGS) entry which is preliminary data.</text>
</comment>
<reference evidence="3" key="1">
    <citation type="submission" date="2023-11" db="EMBL/GenBank/DDBJ databases">
        <title>Genome assemblies of two species of porcelain crab, Petrolisthes cinctipes and Petrolisthes manimaculis (Anomura: Porcellanidae).</title>
        <authorList>
            <person name="Angst P."/>
        </authorList>
    </citation>
    <scope>NUCLEOTIDE SEQUENCE</scope>
    <source>
        <strain evidence="3">PB745_02</strain>
        <tissue evidence="3">Gill</tissue>
    </source>
</reference>
<organism evidence="3 4">
    <name type="scientific">Petrolisthes manimaculis</name>
    <dbReference type="NCBI Taxonomy" id="1843537"/>
    <lineage>
        <taxon>Eukaryota</taxon>
        <taxon>Metazoa</taxon>
        <taxon>Ecdysozoa</taxon>
        <taxon>Arthropoda</taxon>
        <taxon>Crustacea</taxon>
        <taxon>Multicrustacea</taxon>
        <taxon>Malacostraca</taxon>
        <taxon>Eumalacostraca</taxon>
        <taxon>Eucarida</taxon>
        <taxon>Decapoda</taxon>
        <taxon>Pleocyemata</taxon>
        <taxon>Anomura</taxon>
        <taxon>Galatheoidea</taxon>
        <taxon>Porcellanidae</taxon>
        <taxon>Petrolisthes</taxon>
    </lineage>
</organism>
<sequence>MPMSEDIRIALEVQQKAYRDLIDVVRSTFNDRIKQLETNHNELTASLQFTQREVDDLKKTSTEKDEEINRMKKEIAELKNRMYEEEMEVIKKKLNYQEDYSRRNNIRIDGLEEDPNSRLATALPAPAPAAGISAPSASAVVTLGEYLTAAGGSGVGAVGGHGLEREERPRRAAAKKK</sequence>
<name>A0AAE1QHW5_9EUCA</name>
<protein>
    <submittedName>
        <fullName evidence="3">Uncharacterized protein</fullName>
    </submittedName>
</protein>
<evidence type="ECO:0000256" key="2">
    <source>
        <dbReference type="SAM" id="MobiDB-lite"/>
    </source>
</evidence>
<feature type="compositionally biased region" description="Gly residues" evidence="2">
    <location>
        <begin position="152"/>
        <end position="161"/>
    </location>
</feature>
<keyword evidence="1" id="KW-0175">Coiled coil</keyword>
<evidence type="ECO:0000313" key="4">
    <source>
        <dbReference type="Proteomes" id="UP001292094"/>
    </source>
</evidence>
<evidence type="ECO:0000256" key="1">
    <source>
        <dbReference type="SAM" id="Coils"/>
    </source>
</evidence>
<feature type="coiled-coil region" evidence="1">
    <location>
        <begin position="26"/>
        <end position="93"/>
    </location>
</feature>
<accession>A0AAE1QHW5</accession>
<dbReference type="AlphaFoldDB" id="A0AAE1QHW5"/>
<evidence type="ECO:0000313" key="3">
    <source>
        <dbReference type="EMBL" id="KAK4326741.1"/>
    </source>
</evidence>
<dbReference type="EMBL" id="JAWZYT010000201">
    <property type="protein sequence ID" value="KAK4326741.1"/>
    <property type="molecule type" value="Genomic_DNA"/>
</dbReference>
<dbReference type="Gene3D" id="1.10.287.2610">
    <property type="match status" value="1"/>
</dbReference>
<dbReference type="Proteomes" id="UP001292094">
    <property type="component" value="Unassembled WGS sequence"/>
</dbReference>